<evidence type="ECO:0000313" key="2">
    <source>
        <dbReference type="EMBL" id="JAI00837.1"/>
    </source>
</evidence>
<evidence type="ECO:0000256" key="1">
    <source>
        <dbReference type="SAM" id="Phobius"/>
    </source>
</evidence>
<keyword evidence="1" id="KW-0472">Membrane</keyword>
<feature type="transmembrane region" description="Helical" evidence="1">
    <location>
        <begin position="20"/>
        <end position="45"/>
    </location>
</feature>
<keyword evidence="1" id="KW-0812">Transmembrane</keyword>
<sequence length="57" mass="6633">MFFVNDNMTTIKKNNLQFCHFISVFTALKMYSLAISNICTNTWFLKKSSILIKSYTA</sequence>
<protein>
    <submittedName>
        <fullName evidence="2">Uncharacterized protein</fullName>
    </submittedName>
</protein>
<dbReference type="EMBL" id="GBXM01007741">
    <property type="protein sequence ID" value="JAI00837.1"/>
    <property type="molecule type" value="Transcribed_RNA"/>
</dbReference>
<reference evidence="2" key="2">
    <citation type="journal article" date="2015" name="Fish Shellfish Immunol.">
        <title>Early steps in the European eel (Anguilla anguilla)-Vibrio vulnificus interaction in the gills: Role of the RtxA13 toxin.</title>
        <authorList>
            <person name="Callol A."/>
            <person name="Pajuelo D."/>
            <person name="Ebbesson L."/>
            <person name="Teles M."/>
            <person name="MacKenzie S."/>
            <person name="Amaro C."/>
        </authorList>
    </citation>
    <scope>NUCLEOTIDE SEQUENCE</scope>
</reference>
<proteinExistence type="predicted"/>
<keyword evidence="1" id="KW-1133">Transmembrane helix</keyword>
<reference evidence="2" key="1">
    <citation type="submission" date="2014-11" db="EMBL/GenBank/DDBJ databases">
        <authorList>
            <person name="Amaro Gonzalez C."/>
        </authorList>
    </citation>
    <scope>NUCLEOTIDE SEQUENCE</scope>
</reference>
<name>A0A0E9XEH3_ANGAN</name>
<dbReference type="AlphaFoldDB" id="A0A0E9XEH3"/>
<organism evidence="2">
    <name type="scientific">Anguilla anguilla</name>
    <name type="common">European freshwater eel</name>
    <name type="synonym">Muraena anguilla</name>
    <dbReference type="NCBI Taxonomy" id="7936"/>
    <lineage>
        <taxon>Eukaryota</taxon>
        <taxon>Metazoa</taxon>
        <taxon>Chordata</taxon>
        <taxon>Craniata</taxon>
        <taxon>Vertebrata</taxon>
        <taxon>Euteleostomi</taxon>
        <taxon>Actinopterygii</taxon>
        <taxon>Neopterygii</taxon>
        <taxon>Teleostei</taxon>
        <taxon>Anguilliformes</taxon>
        <taxon>Anguillidae</taxon>
        <taxon>Anguilla</taxon>
    </lineage>
</organism>
<accession>A0A0E9XEH3</accession>